<dbReference type="Proteomes" id="UP000179807">
    <property type="component" value="Unassembled WGS sequence"/>
</dbReference>
<dbReference type="GeneID" id="94830622"/>
<dbReference type="VEuPathDB" id="TrichDB:TRFO_11225"/>
<dbReference type="PROSITE" id="PS50077">
    <property type="entry name" value="HEAT_REPEAT"/>
    <property type="match status" value="1"/>
</dbReference>
<evidence type="ECO:0000256" key="1">
    <source>
        <dbReference type="ARBA" id="ARBA00022737"/>
    </source>
</evidence>
<dbReference type="EMBL" id="MLAK01001326">
    <property type="protein sequence ID" value="OHS94360.1"/>
    <property type="molecule type" value="Genomic_DNA"/>
</dbReference>
<keyword evidence="1" id="KW-0677">Repeat</keyword>
<dbReference type="GO" id="GO:0005634">
    <property type="term" value="C:nucleus"/>
    <property type="evidence" value="ECO:0007669"/>
    <property type="project" value="TreeGrafter"/>
</dbReference>
<dbReference type="InterPro" id="IPR021133">
    <property type="entry name" value="HEAT_type_2"/>
</dbReference>
<dbReference type="GO" id="GO:0005829">
    <property type="term" value="C:cytosol"/>
    <property type="evidence" value="ECO:0007669"/>
    <property type="project" value="TreeGrafter"/>
</dbReference>
<feature type="repeat" description="HEAT" evidence="2">
    <location>
        <begin position="9"/>
        <end position="47"/>
    </location>
</feature>
<dbReference type="RefSeq" id="XP_068347497.1">
    <property type="nucleotide sequence ID" value="XM_068495918.1"/>
</dbReference>
<dbReference type="Pfam" id="PF13646">
    <property type="entry name" value="HEAT_2"/>
    <property type="match status" value="1"/>
</dbReference>
<gene>
    <name evidence="3" type="ORF">TRFO_11225</name>
</gene>
<dbReference type="SUPFAM" id="SSF48371">
    <property type="entry name" value="ARM repeat"/>
    <property type="match status" value="1"/>
</dbReference>
<dbReference type="AlphaFoldDB" id="A0A1J4J4W2"/>
<dbReference type="PANTHER" id="PTHR10648:SF4">
    <property type="entry name" value="PROTEIN PHOSPHATASE 2 (FORMERLY 2A), REGULATORY SUBUNIT A, BETA ISOFORM-RELATED"/>
    <property type="match status" value="1"/>
</dbReference>
<accession>A0A1J4J4W2</accession>
<proteinExistence type="predicted"/>
<evidence type="ECO:0000313" key="4">
    <source>
        <dbReference type="Proteomes" id="UP000179807"/>
    </source>
</evidence>
<dbReference type="PANTHER" id="PTHR10648">
    <property type="entry name" value="SERINE/THREONINE-PROTEIN PHOSPHATASE PP2A 65 KDA REGULATORY SUBUNIT"/>
    <property type="match status" value="1"/>
</dbReference>
<dbReference type="InterPro" id="IPR051023">
    <property type="entry name" value="PP2A_Regulatory_Subunit_A"/>
</dbReference>
<dbReference type="GO" id="GO:0000159">
    <property type="term" value="C:protein phosphatase type 2A complex"/>
    <property type="evidence" value="ECO:0007669"/>
    <property type="project" value="TreeGrafter"/>
</dbReference>
<comment type="caution">
    <text evidence="3">The sequence shown here is derived from an EMBL/GenBank/DDBJ whole genome shotgun (WGS) entry which is preliminary data.</text>
</comment>
<name>A0A1J4J4W2_9EUKA</name>
<dbReference type="InterPro" id="IPR016024">
    <property type="entry name" value="ARM-type_fold"/>
</dbReference>
<dbReference type="InterPro" id="IPR011989">
    <property type="entry name" value="ARM-like"/>
</dbReference>
<evidence type="ECO:0000313" key="3">
    <source>
        <dbReference type="EMBL" id="OHS94360.1"/>
    </source>
</evidence>
<dbReference type="Gene3D" id="1.25.10.10">
    <property type="entry name" value="Leucine-rich Repeat Variant"/>
    <property type="match status" value="1"/>
</dbReference>
<sequence>MTDDYDVDEIRTLITNIRSPERNVRLSALANLHVIAQVLGPERTENELIPFTMDTTDHFDECYIKIAKVLYKLMDKVNSIKIIIKSLKTICEKEDQKIRGTGIKTLMRIGRKISDDVFDEIFQSFIFSVCEDSWYPLRCTGANLLCMFYRKIPKADYKKSNYLLIGLSTDKNVIVRKNLATSLPILIKYSVGSRSTTEISLKLLKNLGNDTAAAVLIEIPQSIALIAPNNPDLAIEISSAVFKSNCWQAKSVLISFLDQICLSKSKAALKFIRNVADSSVQDMNDVIRSSIARQIPFIYKSNCFGDEDEFQQFSTTLITDTQKEVRISAAESLGNMKEDAPYFLEAALGALLNDDEVDVKIAALKSVATSGNAVDSATSSLEEITQSKNWRERKSIAELLPKIALSMNDEDFDEQVGNTLKLLFCDEADDVRRATINSIAFLIKKFGQEWMNKTVVGLIKKTYQDNDYMLRKTAIEAIIKLRLKNECIDVLKAATKDPISNVRLVLARDLKRPSHILQKLAKDPDPDVAYFASLP</sequence>
<evidence type="ECO:0000256" key="2">
    <source>
        <dbReference type="PROSITE-ProRule" id="PRU00103"/>
    </source>
</evidence>
<keyword evidence="4" id="KW-1185">Reference proteome</keyword>
<dbReference type="GO" id="GO:0019888">
    <property type="term" value="F:protein phosphatase regulator activity"/>
    <property type="evidence" value="ECO:0007669"/>
    <property type="project" value="TreeGrafter"/>
</dbReference>
<reference evidence="3" key="1">
    <citation type="submission" date="2016-10" db="EMBL/GenBank/DDBJ databases">
        <authorList>
            <person name="Benchimol M."/>
            <person name="Almeida L.G."/>
            <person name="Vasconcelos A.T."/>
            <person name="Perreira-Neves A."/>
            <person name="Rosa I.A."/>
            <person name="Tasca T."/>
            <person name="Bogo M.R."/>
            <person name="de Souza W."/>
        </authorList>
    </citation>
    <scope>NUCLEOTIDE SEQUENCE [LARGE SCALE GENOMIC DNA]</scope>
    <source>
        <strain evidence="3">K</strain>
    </source>
</reference>
<protein>
    <submittedName>
        <fullName evidence="3">HEAT repeat family protein</fullName>
    </submittedName>
</protein>
<organism evidence="3 4">
    <name type="scientific">Tritrichomonas foetus</name>
    <dbReference type="NCBI Taxonomy" id="1144522"/>
    <lineage>
        <taxon>Eukaryota</taxon>
        <taxon>Metamonada</taxon>
        <taxon>Parabasalia</taxon>
        <taxon>Tritrichomonadida</taxon>
        <taxon>Tritrichomonadidae</taxon>
        <taxon>Tritrichomonas</taxon>
    </lineage>
</organism>
<dbReference type="OrthoDB" id="340346at2759"/>